<feature type="domain" description="Carbohydrate kinase PfkB" evidence="6">
    <location>
        <begin position="1"/>
        <end position="321"/>
    </location>
</feature>
<evidence type="ECO:0000259" key="6">
    <source>
        <dbReference type="Pfam" id="PF00294"/>
    </source>
</evidence>
<dbReference type="SUPFAM" id="SSF53613">
    <property type="entry name" value="Ribokinase-like"/>
    <property type="match status" value="1"/>
</dbReference>
<dbReference type="PROSITE" id="PS00584">
    <property type="entry name" value="PFKB_KINASES_2"/>
    <property type="match status" value="1"/>
</dbReference>
<evidence type="ECO:0000256" key="3">
    <source>
        <dbReference type="ARBA" id="ARBA00022741"/>
    </source>
</evidence>
<dbReference type="InterPro" id="IPR011611">
    <property type="entry name" value="PfkB_dom"/>
</dbReference>
<reference evidence="7 8" key="1">
    <citation type="submission" date="2022-07" db="EMBL/GenBank/DDBJ databases">
        <title>A copper resistant bacterium isolated from sediment samples of deep sea hydrothermal areas.</title>
        <authorList>
            <person name="Zeng X."/>
        </authorList>
    </citation>
    <scope>NUCLEOTIDE SEQUENCE [LARGE SCALE GENOMIC DNA]</scope>
    <source>
        <strain evidence="8">CuT 6</strain>
    </source>
</reference>
<dbReference type="InterPro" id="IPR029056">
    <property type="entry name" value="Ribokinase-like"/>
</dbReference>
<dbReference type="CDD" id="cd01167">
    <property type="entry name" value="bac_FRK"/>
    <property type="match status" value="1"/>
</dbReference>
<dbReference type="Proteomes" id="UP001475781">
    <property type="component" value="Chromosome"/>
</dbReference>
<dbReference type="InterPro" id="IPR002173">
    <property type="entry name" value="Carboh/pur_kinase_PfkB_CS"/>
</dbReference>
<dbReference type="InterPro" id="IPR050306">
    <property type="entry name" value="PfkB_Carbo_kinase"/>
</dbReference>
<proteinExistence type="inferred from homology"/>
<keyword evidence="3" id="KW-0547">Nucleotide-binding</keyword>
<dbReference type="PANTHER" id="PTHR43085:SF1">
    <property type="entry name" value="PSEUDOURIDINE KINASE-RELATED"/>
    <property type="match status" value="1"/>
</dbReference>
<keyword evidence="2" id="KW-0808">Transferase</keyword>
<evidence type="ECO:0000313" key="8">
    <source>
        <dbReference type="Proteomes" id="UP001475781"/>
    </source>
</evidence>
<dbReference type="PROSITE" id="PS00583">
    <property type="entry name" value="PFKB_KINASES_1"/>
    <property type="match status" value="1"/>
</dbReference>
<sequence length="343" mass="36969">MQKVIAFGEALIDMLSSNVGNTPGTGTTETTGQETFTKFPGGAPANVAAAVGKLGGRSYFAGKVGADMFGDFLKASLEDNGVNTDYLLQTREAKTALAFVSLDAHGERSFEFYRNPSADTLFRSEDFQDEWFQEPGIFHFCSNTLAEPGIRETTLAGLEKARSADFVISFDLNLRENLWPENSDPFGAVWSCIKRAHVVKLSAEELAFLCGDQDEDLVLRRLQNAGVALIVITDGGAPMRYYTGSHKGLIQPVEVTMVDSTAAGDAFVGGLLYRLSETEVSPARLTALGEHPEALKEMLQFASACGAHAVTRAGAFTSLPSQSDLESLLRISRHRTQPTVPGS</sequence>
<dbReference type="RefSeq" id="WP_341582465.1">
    <property type="nucleotide sequence ID" value="NZ_CP101118.1"/>
</dbReference>
<evidence type="ECO:0000256" key="2">
    <source>
        <dbReference type="ARBA" id="ARBA00022679"/>
    </source>
</evidence>
<evidence type="ECO:0000256" key="4">
    <source>
        <dbReference type="ARBA" id="ARBA00022777"/>
    </source>
</evidence>
<comment type="similarity">
    <text evidence="1">Belongs to the carbohydrate kinase PfkB family.</text>
</comment>
<dbReference type="GO" id="GO:0016301">
    <property type="term" value="F:kinase activity"/>
    <property type="evidence" value="ECO:0007669"/>
    <property type="project" value="UniProtKB-KW"/>
</dbReference>
<keyword evidence="5" id="KW-0067">ATP-binding</keyword>
<name>A0ABZ2W5Q7_9GAMM</name>
<evidence type="ECO:0000313" key="7">
    <source>
        <dbReference type="EMBL" id="WZF90076.1"/>
    </source>
</evidence>
<dbReference type="Gene3D" id="3.40.1190.20">
    <property type="match status" value="1"/>
</dbReference>
<dbReference type="Pfam" id="PF00294">
    <property type="entry name" value="PfkB"/>
    <property type="match status" value="1"/>
</dbReference>
<accession>A0ABZ2W5Q7</accession>
<protein>
    <submittedName>
        <fullName evidence="7">Carbohydrate kinase</fullName>
    </submittedName>
</protein>
<dbReference type="EMBL" id="CP101118">
    <property type="protein sequence ID" value="WZF90076.1"/>
    <property type="molecule type" value="Genomic_DNA"/>
</dbReference>
<evidence type="ECO:0000256" key="5">
    <source>
        <dbReference type="ARBA" id="ARBA00022840"/>
    </source>
</evidence>
<keyword evidence="4 7" id="KW-0418">Kinase</keyword>
<organism evidence="7 8">
    <name type="scientific">Marinobacter metalliresistant</name>
    <dbReference type="NCBI Taxonomy" id="2961995"/>
    <lineage>
        <taxon>Bacteria</taxon>
        <taxon>Pseudomonadati</taxon>
        <taxon>Pseudomonadota</taxon>
        <taxon>Gammaproteobacteria</taxon>
        <taxon>Pseudomonadales</taxon>
        <taxon>Marinobacteraceae</taxon>
        <taxon>Marinobacter</taxon>
    </lineage>
</organism>
<evidence type="ECO:0000256" key="1">
    <source>
        <dbReference type="ARBA" id="ARBA00010688"/>
    </source>
</evidence>
<keyword evidence="8" id="KW-1185">Reference proteome</keyword>
<gene>
    <name evidence="7" type="ORF">NLK58_07770</name>
</gene>
<dbReference type="PANTHER" id="PTHR43085">
    <property type="entry name" value="HEXOKINASE FAMILY MEMBER"/>
    <property type="match status" value="1"/>
</dbReference>